<dbReference type="SMART" id="SM00283">
    <property type="entry name" value="MA"/>
    <property type="match status" value="1"/>
</dbReference>
<name>A0ABZ2RLZ7_ECTME</name>
<evidence type="ECO:0000256" key="9">
    <source>
        <dbReference type="SAM" id="Phobius"/>
    </source>
</evidence>
<dbReference type="Gene3D" id="1.10.287.950">
    <property type="entry name" value="Methyl-accepting chemotaxis protein"/>
    <property type="match status" value="1"/>
</dbReference>
<keyword evidence="4 9" id="KW-0472">Membrane</keyword>
<dbReference type="Proteomes" id="UP001476583">
    <property type="component" value="Chromosome"/>
</dbReference>
<evidence type="ECO:0000313" key="13">
    <source>
        <dbReference type="Proteomes" id="UP001476583"/>
    </source>
</evidence>
<dbReference type="PROSITE" id="PS50111">
    <property type="entry name" value="CHEMOTAXIS_TRANSDUC_2"/>
    <property type="match status" value="1"/>
</dbReference>
<feature type="domain" description="Methyl-accepting transducer" evidence="10">
    <location>
        <begin position="266"/>
        <end position="502"/>
    </location>
</feature>
<dbReference type="CDD" id="cd11386">
    <property type="entry name" value="MCP_signal"/>
    <property type="match status" value="1"/>
</dbReference>
<evidence type="ECO:0000259" key="10">
    <source>
        <dbReference type="PROSITE" id="PS50111"/>
    </source>
</evidence>
<evidence type="ECO:0000259" key="11">
    <source>
        <dbReference type="PROSITE" id="PS50885"/>
    </source>
</evidence>
<evidence type="ECO:0000313" key="12">
    <source>
        <dbReference type="EMBL" id="WXL28007.1"/>
    </source>
</evidence>
<keyword evidence="13" id="KW-1185">Reference proteome</keyword>
<protein>
    <submittedName>
        <fullName evidence="12">Methyl-accepting chemotaxis protein</fullName>
    </submittedName>
</protein>
<dbReference type="PANTHER" id="PTHR32089:SF119">
    <property type="entry name" value="METHYL-ACCEPTING CHEMOTAXIS PROTEIN CTPL"/>
    <property type="match status" value="1"/>
</dbReference>
<reference evidence="12 13" key="1">
    <citation type="submission" date="2024-03" db="EMBL/GenBank/DDBJ databases">
        <title>Complete genome of BD2.</title>
        <authorList>
            <person name="Cao G."/>
        </authorList>
    </citation>
    <scope>NUCLEOTIDE SEQUENCE [LARGE SCALE GENOMIC DNA]</scope>
    <source>
        <strain evidence="12 13">BD2</strain>
    </source>
</reference>
<dbReference type="SUPFAM" id="SSF58104">
    <property type="entry name" value="Methyl-accepting chemotaxis protein (MCP) signaling domain"/>
    <property type="match status" value="1"/>
</dbReference>
<keyword evidence="8" id="KW-0175">Coiled coil</keyword>
<dbReference type="InterPro" id="IPR024478">
    <property type="entry name" value="HlyB_4HB_MCP"/>
</dbReference>
<gene>
    <name evidence="12" type="ORF">WG219_13060</name>
</gene>
<evidence type="ECO:0000256" key="2">
    <source>
        <dbReference type="ARBA" id="ARBA00022692"/>
    </source>
</evidence>
<keyword evidence="5 7" id="KW-0807">Transducer</keyword>
<dbReference type="EMBL" id="CP148074">
    <property type="protein sequence ID" value="WXL28007.1"/>
    <property type="molecule type" value="Genomic_DNA"/>
</dbReference>
<evidence type="ECO:0000256" key="3">
    <source>
        <dbReference type="ARBA" id="ARBA00022989"/>
    </source>
</evidence>
<dbReference type="PANTHER" id="PTHR32089">
    <property type="entry name" value="METHYL-ACCEPTING CHEMOTAXIS PROTEIN MCPB"/>
    <property type="match status" value="1"/>
</dbReference>
<dbReference type="Pfam" id="PF12729">
    <property type="entry name" value="4HB_MCP_1"/>
    <property type="match status" value="1"/>
</dbReference>
<sequence length="538" mass="58168">MCLLGLLAFVTVAMTVAGLNGMRNSNSDLDKMFNNVLLPLDTLNELSNHMHLTRTQLLLALQHMPGSAFENAHNHPPSLHFDAVEQNAKDMREHMSEYQALVVEPEQQRMFDALQRELITYLDTSVQPALKLMRDGDYMAANEIILTRLQPAFNKTYEHLRNLINQQTGFAEKSHLAADNRFSKLLFTIGISLAVALSIAIAFSLATVSGITQAVRQLQSGGSALASGNLAHRIQYTGKDELGTIADAFNTMASHFQRTIRELAQAVEQLAAAAEQTAQISRQTSDGINRQQMETDQVATAMNEMSATVQDVAGNAANAAHAAEEADNQTESGKQVVQQTIISIDSLATEVVHAAEVIHELEANSVSISSVVDVIRSIADQTNLLALNAAIEAARAGEQGRGFAVVADEVRTLASRTQQSTTEIQAMIEKLQHGANRAVTVMESSCEKAQSGKEQVASAGRMLEQISNAVATINDMNAMIASAAEEQSSVAEEINRNITCVSQIAEETSDASRQNVATSTQLASLASQLQKLVQNFKI</sequence>
<dbReference type="InterPro" id="IPR004089">
    <property type="entry name" value="MCPsignal_dom"/>
</dbReference>
<evidence type="ECO:0000256" key="7">
    <source>
        <dbReference type="PROSITE-ProRule" id="PRU00284"/>
    </source>
</evidence>
<keyword evidence="3 9" id="KW-1133">Transmembrane helix</keyword>
<dbReference type="SMART" id="SM00304">
    <property type="entry name" value="HAMP"/>
    <property type="match status" value="2"/>
</dbReference>
<evidence type="ECO:0000256" key="1">
    <source>
        <dbReference type="ARBA" id="ARBA00004141"/>
    </source>
</evidence>
<dbReference type="PROSITE" id="PS50885">
    <property type="entry name" value="HAMP"/>
    <property type="match status" value="1"/>
</dbReference>
<feature type="domain" description="HAMP" evidence="11">
    <location>
        <begin position="209"/>
        <end position="261"/>
    </location>
</feature>
<evidence type="ECO:0000256" key="6">
    <source>
        <dbReference type="ARBA" id="ARBA00029447"/>
    </source>
</evidence>
<dbReference type="CDD" id="cd06225">
    <property type="entry name" value="HAMP"/>
    <property type="match status" value="1"/>
</dbReference>
<comment type="similarity">
    <text evidence="6">Belongs to the methyl-accepting chemotaxis (MCP) protein family.</text>
</comment>
<dbReference type="InterPro" id="IPR004090">
    <property type="entry name" value="Chemotax_Me-accpt_rcpt"/>
</dbReference>
<proteinExistence type="inferred from homology"/>
<feature type="transmembrane region" description="Helical" evidence="9">
    <location>
        <begin position="185"/>
        <end position="208"/>
    </location>
</feature>
<dbReference type="InterPro" id="IPR003660">
    <property type="entry name" value="HAMP_dom"/>
</dbReference>
<accession>A0ABZ2RLZ7</accession>
<feature type="coiled-coil region" evidence="8">
    <location>
        <begin position="256"/>
        <end position="283"/>
    </location>
</feature>
<dbReference type="Pfam" id="PF00015">
    <property type="entry name" value="MCPsignal"/>
    <property type="match status" value="1"/>
</dbReference>
<dbReference type="Pfam" id="PF00672">
    <property type="entry name" value="HAMP"/>
    <property type="match status" value="1"/>
</dbReference>
<evidence type="ECO:0000256" key="4">
    <source>
        <dbReference type="ARBA" id="ARBA00023136"/>
    </source>
</evidence>
<evidence type="ECO:0000256" key="5">
    <source>
        <dbReference type="ARBA" id="ARBA00023224"/>
    </source>
</evidence>
<keyword evidence="2 9" id="KW-0812">Transmembrane</keyword>
<comment type="subcellular location">
    <subcellularLocation>
        <location evidence="1">Membrane</location>
        <topology evidence="1">Multi-pass membrane protein</topology>
    </subcellularLocation>
</comment>
<dbReference type="PRINTS" id="PR00260">
    <property type="entry name" value="CHEMTRNSDUCR"/>
</dbReference>
<evidence type="ECO:0000256" key="8">
    <source>
        <dbReference type="SAM" id="Coils"/>
    </source>
</evidence>
<organism evidence="12 13">
    <name type="scientific">Ectopseudomonas mendocina</name>
    <name type="common">Pseudomonas mendocina</name>
    <dbReference type="NCBI Taxonomy" id="300"/>
    <lineage>
        <taxon>Bacteria</taxon>
        <taxon>Pseudomonadati</taxon>
        <taxon>Pseudomonadota</taxon>
        <taxon>Gammaproteobacteria</taxon>
        <taxon>Pseudomonadales</taxon>
        <taxon>Pseudomonadaceae</taxon>
        <taxon>Ectopseudomonas</taxon>
    </lineage>
</organism>